<dbReference type="Proteomes" id="UP000276741">
    <property type="component" value="Chromosome"/>
</dbReference>
<proteinExistence type="predicted"/>
<protein>
    <submittedName>
        <fullName evidence="2">Uncharacterized protein</fullName>
    </submittedName>
</protein>
<feature type="region of interest" description="Disordered" evidence="1">
    <location>
        <begin position="1"/>
        <end position="75"/>
    </location>
</feature>
<evidence type="ECO:0000256" key="1">
    <source>
        <dbReference type="SAM" id="MobiDB-lite"/>
    </source>
</evidence>
<keyword evidence="4" id="KW-1185">Reference proteome</keyword>
<reference evidence="4" key="2">
    <citation type="submission" date="2018-04" db="EMBL/GenBank/DDBJ databases">
        <title>Complete genome sequence of Sulfodiicoccus acidiphilus strain HS-1.</title>
        <authorList>
            <person name="Sakai H.D."/>
            <person name="Kurosawa N."/>
        </authorList>
    </citation>
    <scope>NUCLEOTIDE SEQUENCE [LARGE SCALE GENOMIC DNA]</scope>
    <source>
        <strain evidence="4">HS-1</strain>
    </source>
</reference>
<sequence length="153" mass="17422">MSEIDFLLKRREHREGDSRAQGAEGGVKNGETTQDPGGERLGPRAETRKVEGVDSRLKEEDIPHDEESRVKGTDSRNWEEVEKLMASFTSKEPKVGVWSYPAYLVLQYLYSTVPGFKVSRTAKEAMEMGLRQMYGDLFEAAERVARKYVDFRG</sequence>
<feature type="compositionally biased region" description="Basic and acidic residues" evidence="1">
    <location>
        <begin position="37"/>
        <end position="75"/>
    </location>
</feature>
<dbReference type="EMBL" id="AP018553">
    <property type="protein sequence ID" value="BBD73081.1"/>
    <property type="molecule type" value="Genomic_DNA"/>
</dbReference>
<evidence type="ECO:0000313" key="4">
    <source>
        <dbReference type="Proteomes" id="UP000276741"/>
    </source>
</evidence>
<evidence type="ECO:0000313" key="3">
    <source>
        <dbReference type="EMBL" id="GGU05255.1"/>
    </source>
</evidence>
<dbReference type="AlphaFoldDB" id="A0A348B4H9"/>
<dbReference type="GeneID" id="69060087"/>
<dbReference type="KEGG" id="sacd:HS1genome_1470"/>
<reference evidence="3" key="1">
    <citation type="journal article" date="2014" name="Int. J. Syst. Evol. Microbiol.">
        <title>Complete genome sequence of Corynebacterium casei LMG S-19264T (=DSM 44701T), isolated from a smear-ripened cheese.</title>
        <authorList>
            <consortium name="US DOE Joint Genome Institute (JGI-PGF)"/>
            <person name="Walter F."/>
            <person name="Albersmeier A."/>
            <person name="Kalinowski J."/>
            <person name="Ruckert C."/>
        </authorList>
    </citation>
    <scope>NUCLEOTIDE SEQUENCE</scope>
    <source>
        <strain evidence="3">JCM 31740</strain>
    </source>
</reference>
<name>A0A348B4H9_9CREN</name>
<accession>A0A348B4H9</accession>
<dbReference type="Proteomes" id="UP000616143">
    <property type="component" value="Unassembled WGS sequence"/>
</dbReference>
<feature type="compositionally biased region" description="Basic and acidic residues" evidence="1">
    <location>
        <begin position="1"/>
        <end position="18"/>
    </location>
</feature>
<reference evidence="3" key="4">
    <citation type="submission" date="2020-09" db="EMBL/GenBank/DDBJ databases">
        <authorList>
            <person name="Sun Q."/>
            <person name="Ohkuma M."/>
        </authorList>
    </citation>
    <scope>NUCLEOTIDE SEQUENCE</scope>
    <source>
        <strain evidence="3">JCM 31740</strain>
    </source>
</reference>
<dbReference type="RefSeq" id="WP_229768293.1">
    <property type="nucleotide sequence ID" value="NZ_AP018553.1"/>
</dbReference>
<reference evidence="2" key="3">
    <citation type="journal article" date="2019" name="BMC Res. Notes">
        <title>Complete genome sequence of the Sulfodiicoccus acidiphilus strain HS-1T, the first crenarchaeon that lacks polB3, isolated from an acidic hot spring in Ohwaku-dani, Hakone, Japan.</title>
        <authorList>
            <person name="Sakai H.D."/>
            <person name="Kurosawa N."/>
        </authorList>
    </citation>
    <scope>NUCLEOTIDE SEQUENCE</scope>
    <source>
        <strain evidence="2">HS-1</strain>
    </source>
</reference>
<gene>
    <name evidence="3" type="ORF">GCM10007116_22180</name>
    <name evidence="2" type="ORF">HS1genome_1470</name>
</gene>
<dbReference type="EMBL" id="BMQS01000033">
    <property type="protein sequence ID" value="GGU05255.1"/>
    <property type="molecule type" value="Genomic_DNA"/>
</dbReference>
<organism evidence="2 4">
    <name type="scientific">Sulfodiicoccus acidiphilus</name>
    <dbReference type="NCBI Taxonomy" id="1670455"/>
    <lineage>
        <taxon>Archaea</taxon>
        <taxon>Thermoproteota</taxon>
        <taxon>Thermoprotei</taxon>
        <taxon>Sulfolobales</taxon>
        <taxon>Sulfolobaceae</taxon>
        <taxon>Sulfodiicoccus</taxon>
    </lineage>
</organism>
<evidence type="ECO:0000313" key="2">
    <source>
        <dbReference type="EMBL" id="BBD73081.1"/>
    </source>
</evidence>